<dbReference type="SUPFAM" id="SSF53474">
    <property type="entry name" value="alpha/beta-Hydrolases"/>
    <property type="match status" value="1"/>
</dbReference>
<protein>
    <submittedName>
        <fullName evidence="2">DUF2974 domain-containing protein</fullName>
    </submittedName>
</protein>
<accession>A0A5B1LNP0</accession>
<keyword evidence="3" id="KW-1185">Reference proteome</keyword>
<gene>
    <name evidence="2" type="ORF">F0U44_05595</name>
</gene>
<dbReference type="Pfam" id="PF26363">
    <property type="entry name" value="Phospholipase-like"/>
    <property type="match status" value="1"/>
</dbReference>
<feature type="region of interest" description="Disordered" evidence="1">
    <location>
        <begin position="192"/>
        <end position="215"/>
    </location>
</feature>
<dbReference type="InterPro" id="IPR029058">
    <property type="entry name" value="AB_hydrolase_fold"/>
</dbReference>
<comment type="caution">
    <text evidence="2">The sequence shown here is derived from an EMBL/GenBank/DDBJ whole genome shotgun (WGS) entry which is preliminary data.</text>
</comment>
<sequence length="243" mass="25489">MHGTYPLNRFPAHSRERFEELKDLASRVYDDTEPDKICTPSGNYRRLSPAELRQLGITPQMLDDGHGGFYAAVFYNEDTGQYVLSFRGSQSATDWLVHNPQNAAGVTTDQGRRAVDLAVALAQQVGSGNMTAVGHSTGGALAAIAAVATGAQAVTYNAAGVGQGNLDYALNASGGRPSGSITNYVGPADPLTIGQQHTTGSDALGNQVTTDTTPVTDFTDNPIDAVTDRHGLDSMLYPGSASI</sequence>
<proteinExistence type="predicted"/>
<evidence type="ECO:0000256" key="1">
    <source>
        <dbReference type="SAM" id="MobiDB-lite"/>
    </source>
</evidence>
<evidence type="ECO:0000313" key="2">
    <source>
        <dbReference type="EMBL" id="KAA1422106.1"/>
    </source>
</evidence>
<feature type="compositionally biased region" description="Polar residues" evidence="1">
    <location>
        <begin position="193"/>
        <end position="207"/>
    </location>
</feature>
<organism evidence="2 3">
    <name type="scientific">Nocardioides humilatus</name>
    <dbReference type="NCBI Taxonomy" id="2607660"/>
    <lineage>
        <taxon>Bacteria</taxon>
        <taxon>Bacillati</taxon>
        <taxon>Actinomycetota</taxon>
        <taxon>Actinomycetes</taxon>
        <taxon>Propionibacteriales</taxon>
        <taxon>Nocardioidaceae</taxon>
        <taxon>Nocardioides</taxon>
    </lineage>
</organism>
<evidence type="ECO:0000313" key="3">
    <source>
        <dbReference type="Proteomes" id="UP000325003"/>
    </source>
</evidence>
<dbReference type="AlphaFoldDB" id="A0A5B1LNP0"/>
<reference evidence="2 3" key="2">
    <citation type="submission" date="2019-09" db="EMBL/GenBank/DDBJ databases">
        <authorList>
            <person name="Jin C."/>
        </authorList>
    </citation>
    <scope>NUCLEOTIDE SEQUENCE [LARGE SCALE GENOMIC DNA]</scope>
    <source>
        <strain evidence="2 3">BN130099</strain>
    </source>
</reference>
<dbReference type="Gene3D" id="3.40.50.1820">
    <property type="entry name" value="alpha/beta hydrolase"/>
    <property type="match status" value="1"/>
</dbReference>
<dbReference type="EMBL" id="VUJV01000001">
    <property type="protein sequence ID" value="KAA1422106.1"/>
    <property type="molecule type" value="Genomic_DNA"/>
</dbReference>
<reference evidence="2 3" key="1">
    <citation type="submission" date="2019-09" db="EMBL/GenBank/DDBJ databases">
        <title>Nocardioides panacisoli sp. nov., isolated from the soil of a ginseng field.</title>
        <authorList>
            <person name="Cho C."/>
        </authorList>
    </citation>
    <scope>NUCLEOTIDE SEQUENCE [LARGE SCALE GENOMIC DNA]</scope>
    <source>
        <strain evidence="2 3">BN130099</strain>
    </source>
</reference>
<name>A0A5B1LNP0_9ACTN</name>
<dbReference type="Proteomes" id="UP000325003">
    <property type="component" value="Unassembled WGS sequence"/>
</dbReference>